<dbReference type="EMBL" id="FQXZ01000071">
    <property type="protein sequence ID" value="SHI96729.1"/>
    <property type="molecule type" value="Genomic_DNA"/>
</dbReference>
<dbReference type="RefSeq" id="WP_217653348.1">
    <property type="nucleotide sequence ID" value="NZ_FQXZ01000071.1"/>
</dbReference>
<organism evidence="1 2">
    <name type="scientific">Vibrio aerogenes CECT 7868</name>
    <dbReference type="NCBI Taxonomy" id="1216006"/>
    <lineage>
        <taxon>Bacteria</taxon>
        <taxon>Pseudomonadati</taxon>
        <taxon>Pseudomonadota</taxon>
        <taxon>Gammaproteobacteria</taxon>
        <taxon>Vibrionales</taxon>
        <taxon>Vibrionaceae</taxon>
        <taxon>Vibrio</taxon>
    </lineage>
</organism>
<dbReference type="SUPFAM" id="SSF160631">
    <property type="entry name" value="SMI1/KNR4-like"/>
    <property type="match status" value="1"/>
</dbReference>
<reference evidence="1 2" key="1">
    <citation type="submission" date="2016-11" db="EMBL/GenBank/DDBJ databases">
        <authorList>
            <person name="Jaros S."/>
            <person name="Januszkiewicz K."/>
            <person name="Wedrychowicz H."/>
        </authorList>
    </citation>
    <scope>NUCLEOTIDE SEQUENCE [LARGE SCALE GENOMIC DNA]</scope>
    <source>
        <strain evidence="1 2">CECT 7868</strain>
    </source>
</reference>
<proteinExistence type="predicted"/>
<dbReference type="InterPro" id="IPR037883">
    <property type="entry name" value="Knr4/Smi1-like_sf"/>
</dbReference>
<gene>
    <name evidence="1" type="ORF">VA7868_04643</name>
</gene>
<sequence>MNKDKFINMINDFISVLEIKDGAVKGCSNNQLSDLENKYGLLPEYYKIYLSLLGISSGDFKKGTDVLYDELDDINECTIELMDENGIKVPEGMFAFLLHQGYSSLFFLERNDNPRVYCYTEGEEIKKTDYLFSDYIRAEIELYNKYQK</sequence>
<dbReference type="AlphaFoldDB" id="A0A1M6FGG3"/>
<name>A0A1M6FGG3_9VIBR</name>
<protein>
    <recommendedName>
        <fullName evidence="3">SMI1 / KNR4 family protein</fullName>
    </recommendedName>
</protein>
<evidence type="ECO:0000313" key="1">
    <source>
        <dbReference type="EMBL" id="SHI96729.1"/>
    </source>
</evidence>
<dbReference type="Proteomes" id="UP000184608">
    <property type="component" value="Unassembled WGS sequence"/>
</dbReference>
<evidence type="ECO:0008006" key="3">
    <source>
        <dbReference type="Google" id="ProtNLM"/>
    </source>
</evidence>
<evidence type="ECO:0000313" key="2">
    <source>
        <dbReference type="Proteomes" id="UP000184608"/>
    </source>
</evidence>
<keyword evidence="2" id="KW-1185">Reference proteome</keyword>
<accession>A0A1M6FGG3</accession>